<gene>
    <name evidence="1" type="ORF">O6P43_023525</name>
</gene>
<keyword evidence="2" id="KW-1185">Reference proteome</keyword>
<proteinExistence type="predicted"/>
<comment type="caution">
    <text evidence="1">The sequence shown here is derived from an EMBL/GenBank/DDBJ whole genome shotgun (WGS) entry which is preliminary data.</text>
</comment>
<evidence type="ECO:0000313" key="2">
    <source>
        <dbReference type="Proteomes" id="UP001163823"/>
    </source>
</evidence>
<dbReference type="Proteomes" id="UP001163823">
    <property type="component" value="Chromosome 9"/>
</dbReference>
<evidence type="ECO:0000313" key="1">
    <source>
        <dbReference type="EMBL" id="KAJ7957195.1"/>
    </source>
</evidence>
<protein>
    <submittedName>
        <fullName evidence="1">Retrotransposon gag protein</fullName>
    </submittedName>
</protein>
<reference evidence="1" key="1">
    <citation type="journal article" date="2023" name="Science">
        <title>Elucidation of the pathway for biosynthesis of saponin adjuvants from the soapbark tree.</title>
        <authorList>
            <person name="Reed J."/>
            <person name="Orme A."/>
            <person name="El-Demerdash A."/>
            <person name="Owen C."/>
            <person name="Martin L.B.B."/>
            <person name="Misra R.C."/>
            <person name="Kikuchi S."/>
            <person name="Rejzek M."/>
            <person name="Martin A.C."/>
            <person name="Harkess A."/>
            <person name="Leebens-Mack J."/>
            <person name="Louveau T."/>
            <person name="Stephenson M.J."/>
            <person name="Osbourn A."/>
        </authorList>
    </citation>
    <scope>NUCLEOTIDE SEQUENCE</scope>
    <source>
        <strain evidence="1">S10</strain>
    </source>
</reference>
<sequence>MRPAEPVQPQVEPGAPHVALGRGRELHRYQPEARMKEEYNLLSRLPRVDLPKFEGDNFQDWLYRIEQLFEVDMTPEQANVRLAAINMDGRALQWHRTYIVAVPSRVVLWRHYVADLTLRFGRVDGGDPLSKLA</sequence>
<name>A0AAD7PJM5_QUISA</name>
<organism evidence="1 2">
    <name type="scientific">Quillaja saponaria</name>
    <name type="common">Soap bark tree</name>
    <dbReference type="NCBI Taxonomy" id="32244"/>
    <lineage>
        <taxon>Eukaryota</taxon>
        <taxon>Viridiplantae</taxon>
        <taxon>Streptophyta</taxon>
        <taxon>Embryophyta</taxon>
        <taxon>Tracheophyta</taxon>
        <taxon>Spermatophyta</taxon>
        <taxon>Magnoliopsida</taxon>
        <taxon>eudicotyledons</taxon>
        <taxon>Gunneridae</taxon>
        <taxon>Pentapetalae</taxon>
        <taxon>rosids</taxon>
        <taxon>fabids</taxon>
        <taxon>Fabales</taxon>
        <taxon>Quillajaceae</taxon>
        <taxon>Quillaja</taxon>
    </lineage>
</organism>
<dbReference type="EMBL" id="JARAOO010000009">
    <property type="protein sequence ID" value="KAJ7957195.1"/>
    <property type="molecule type" value="Genomic_DNA"/>
</dbReference>
<dbReference type="KEGG" id="qsa:O6P43_023525"/>
<dbReference type="AlphaFoldDB" id="A0AAD7PJM5"/>
<accession>A0AAD7PJM5</accession>
<feature type="non-terminal residue" evidence="1">
    <location>
        <position position="133"/>
    </location>
</feature>